<evidence type="ECO:0000313" key="4">
    <source>
        <dbReference type="EMBL" id="PHM60812.1"/>
    </source>
</evidence>
<dbReference type="NCBIfam" id="NF006179">
    <property type="entry name" value="PRK08312.1"/>
    <property type="match status" value="1"/>
</dbReference>
<keyword evidence="1 4" id="KW-0560">Oxidoreductase</keyword>
<keyword evidence="4" id="KW-0670">Pyruvate</keyword>
<feature type="domain" description="DUF6537" evidence="3">
    <location>
        <begin position="293"/>
        <end position="499"/>
    </location>
</feature>
<dbReference type="InterPro" id="IPR002869">
    <property type="entry name" value="Pyrv_flavodox_OxRed_cen"/>
</dbReference>
<gene>
    <name evidence="4" type="ORF">Xsto_03635</name>
</gene>
<keyword evidence="5" id="KW-1185">Reference proteome</keyword>
<dbReference type="Pfam" id="PF01558">
    <property type="entry name" value="POR"/>
    <property type="match status" value="1"/>
</dbReference>
<dbReference type="Proteomes" id="UP000222366">
    <property type="component" value="Unassembled WGS sequence"/>
</dbReference>
<comment type="caution">
    <text evidence="4">The sequence shown here is derived from an EMBL/GenBank/DDBJ whole genome shotgun (WGS) entry which is preliminary data.</text>
</comment>
<dbReference type="Gene3D" id="3.40.920.10">
    <property type="entry name" value="Pyruvate-ferredoxin oxidoreductase, PFOR, domain III"/>
    <property type="match status" value="1"/>
</dbReference>
<dbReference type="InterPro" id="IPR019752">
    <property type="entry name" value="Pyrv/ketoisovalerate_OxRed_cat"/>
</dbReference>
<dbReference type="InterPro" id="IPR046667">
    <property type="entry name" value="DUF6537"/>
</dbReference>
<dbReference type="Pfam" id="PF20169">
    <property type="entry name" value="DUF6537"/>
    <property type="match status" value="1"/>
</dbReference>
<protein>
    <submittedName>
        <fullName evidence="4">Indolepyruvate oxidoreductase subunit B</fullName>
        <ecNumber evidence="4">1.2.7.8</ecNumber>
    </submittedName>
</protein>
<evidence type="ECO:0000259" key="3">
    <source>
        <dbReference type="Pfam" id="PF20169"/>
    </source>
</evidence>
<dbReference type="EMBL" id="NJAJ01000047">
    <property type="protein sequence ID" value="PHM60812.1"/>
    <property type="molecule type" value="Genomic_DNA"/>
</dbReference>
<dbReference type="EC" id="1.2.7.8" evidence="4"/>
<name>A0A2D0KBT0_9GAMM</name>
<dbReference type="RefSeq" id="WP_244590439.1">
    <property type="nucleotide sequence ID" value="NZ_CAWNRH010000123.1"/>
</dbReference>
<reference evidence="4 5" key="1">
    <citation type="journal article" date="2017" name="Nat. Microbiol.">
        <title>Natural product diversity associated with the nematode symbionts Photorhabdus and Xenorhabdus.</title>
        <authorList>
            <person name="Tobias N.J."/>
            <person name="Wolff H."/>
            <person name="Djahanschiri B."/>
            <person name="Grundmann F."/>
            <person name="Kronenwerth M."/>
            <person name="Shi Y.M."/>
            <person name="Simonyi S."/>
            <person name="Grun P."/>
            <person name="Shapiro-Ilan D."/>
            <person name="Pidot S.J."/>
            <person name="Stinear T.P."/>
            <person name="Ebersberger I."/>
            <person name="Bode H.B."/>
        </authorList>
    </citation>
    <scope>NUCLEOTIDE SEQUENCE [LARGE SCALE GENOMIC DNA]</scope>
    <source>
        <strain evidence="4 5">DSM 17904</strain>
    </source>
</reference>
<accession>A0A2D0KBT0</accession>
<evidence type="ECO:0000259" key="2">
    <source>
        <dbReference type="Pfam" id="PF01558"/>
    </source>
</evidence>
<sequence length="554" mass="61503">MLVSPSMNSLMMKMKTQPIKIAILAMGGEGGGVLADWIVSLAEAYGYFAQTTSVPGVAQRTGATIYYVELFPGADDPDAPAPVLALMPTAGDVDIVLASELMEAGRAVQRGFVTPDRTTLIASTHRAFTMQEKSAMGDGRVDSRRLIRQSQQAARCFIHFDMAQMAEKCGSVMSSVLFGALCGTGILPFSSIQFEQAIIRGGVGIKPSLQAFGLGLSRTQAALSGGQSAGCNPPSGHSDSAHKNDARHDIFVKHSSSNNGHSINNKPINHNDVNALLSRIEENLPSCIHKITLKAVRRLIDYQDPEYASLYLDRLQHLVSQVGQSNQQLLREAARHLALWMTYEDIIRVADLKTRASRFKRVHQDVRANRYQLVEINEFLHPRTEEICDTLPAGFGRWLSRPHTINRILTTLFSRGYVIKTSSIWGYLLLYMLAGLRRIRRCTLRFQRETTGIDNWLRRIVAAAKHDPVLAVEVVKCQQLLKGYGDTHSRGLKNFQTLMNFVDCHRKKLSAHNLRQLREAALADEDGRQLHEYQQYLEANILKKNGGGVSNEPA</sequence>
<feature type="domain" description="Pyruvate/ketoisovalerate oxidoreductase catalytic" evidence="2">
    <location>
        <begin position="27"/>
        <end position="199"/>
    </location>
</feature>
<dbReference type="AlphaFoldDB" id="A0A2D0KBT0"/>
<dbReference type="GO" id="GO:0043805">
    <property type="term" value="F:indolepyruvate ferredoxin oxidoreductase activity"/>
    <property type="evidence" value="ECO:0007669"/>
    <property type="project" value="UniProtKB-EC"/>
</dbReference>
<organism evidence="4 5">
    <name type="scientific">Xenorhabdus stockiae</name>
    <dbReference type="NCBI Taxonomy" id="351614"/>
    <lineage>
        <taxon>Bacteria</taxon>
        <taxon>Pseudomonadati</taxon>
        <taxon>Pseudomonadota</taxon>
        <taxon>Gammaproteobacteria</taxon>
        <taxon>Enterobacterales</taxon>
        <taxon>Morganellaceae</taxon>
        <taxon>Xenorhabdus</taxon>
    </lineage>
</organism>
<evidence type="ECO:0000313" key="5">
    <source>
        <dbReference type="Proteomes" id="UP000222366"/>
    </source>
</evidence>
<evidence type="ECO:0000256" key="1">
    <source>
        <dbReference type="ARBA" id="ARBA00023002"/>
    </source>
</evidence>
<proteinExistence type="predicted"/>